<protein>
    <recommendedName>
        <fullName evidence="1">Ig-like domain-containing protein</fullName>
    </recommendedName>
</protein>
<dbReference type="EMBL" id="SEYY01020796">
    <property type="protein sequence ID" value="KAB7497008.1"/>
    <property type="molecule type" value="Genomic_DNA"/>
</dbReference>
<evidence type="ECO:0000259" key="1">
    <source>
        <dbReference type="PROSITE" id="PS50835"/>
    </source>
</evidence>
<dbReference type="Gene3D" id="2.60.40.10">
    <property type="entry name" value="Immunoglobulins"/>
    <property type="match status" value="2"/>
</dbReference>
<dbReference type="InterPro" id="IPR036179">
    <property type="entry name" value="Ig-like_dom_sf"/>
</dbReference>
<dbReference type="InterPro" id="IPR007110">
    <property type="entry name" value="Ig-like_dom"/>
</dbReference>
<sequence>VWELRIRDVKSSDEGLYECQMTTHPPVSIRFKLRVVDLATEPPLYVFWFHNQTMINFESRRPLRVTKQLYGSSLTITNVSRSDAGMYRCDPHLAVSDNVTLHVLAGTVLRL</sequence>
<feature type="non-terminal residue" evidence="2">
    <location>
        <position position="1"/>
    </location>
</feature>
<dbReference type="OrthoDB" id="190835at2759"/>
<feature type="domain" description="Ig-like" evidence="1">
    <location>
        <begin position="1"/>
        <end position="100"/>
    </location>
</feature>
<dbReference type="PROSITE" id="PS50835">
    <property type="entry name" value="IG_LIKE"/>
    <property type="match status" value="1"/>
</dbReference>
<proteinExistence type="predicted"/>
<dbReference type="CDD" id="cd00096">
    <property type="entry name" value="Ig"/>
    <property type="match status" value="1"/>
</dbReference>
<dbReference type="Pfam" id="PF13927">
    <property type="entry name" value="Ig_3"/>
    <property type="match status" value="1"/>
</dbReference>
<gene>
    <name evidence="2" type="ORF">Anas_06808</name>
</gene>
<dbReference type="PANTHER" id="PTHR23279">
    <property type="entry name" value="DEFECTIVE PROBOSCIS EXTENSION RESPONSE DPR -RELATED"/>
    <property type="match status" value="1"/>
</dbReference>
<dbReference type="InterPro" id="IPR037448">
    <property type="entry name" value="Zig-8"/>
</dbReference>
<name>A0A5N5SSX3_9CRUS</name>
<dbReference type="GO" id="GO:0050808">
    <property type="term" value="P:synapse organization"/>
    <property type="evidence" value="ECO:0007669"/>
    <property type="project" value="TreeGrafter"/>
</dbReference>
<evidence type="ECO:0000313" key="2">
    <source>
        <dbReference type="EMBL" id="KAB7497008.1"/>
    </source>
</evidence>
<comment type="caution">
    <text evidence="2">The sequence shown here is derived from an EMBL/GenBank/DDBJ whole genome shotgun (WGS) entry which is preliminary data.</text>
</comment>
<dbReference type="SUPFAM" id="SSF48726">
    <property type="entry name" value="Immunoglobulin"/>
    <property type="match status" value="1"/>
</dbReference>
<dbReference type="AlphaFoldDB" id="A0A5N5SSX3"/>
<keyword evidence="3" id="KW-1185">Reference proteome</keyword>
<dbReference type="GO" id="GO:0032589">
    <property type="term" value="C:neuron projection membrane"/>
    <property type="evidence" value="ECO:0007669"/>
    <property type="project" value="TreeGrafter"/>
</dbReference>
<organism evidence="2 3">
    <name type="scientific">Armadillidium nasatum</name>
    <dbReference type="NCBI Taxonomy" id="96803"/>
    <lineage>
        <taxon>Eukaryota</taxon>
        <taxon>Metazoa</taxon>
        <taxon>Ecdysozoa</taxon>
        <taxon>Arthropoda</taxon>
        <taxon>Crustacea</taxon>
        <taxon>Multicrustacea</taxon>
        <taxon>Malacostraca</taxon>
        <taxon>Eumalacostraca</taxon>
        <taxon>Peracarida</taxon>
        <taxon>Isopoda</taxon>
        <taxon>Oniscidea</taxon>
        <taxon>Crinocheta</taxon>
        <taxon>Armadillidiidae</taxon>
        <taxon>Armadillidium</taxon>
    </lineage>
</organism>
<dbReference type="Proteomes" id="UP000326759">
    <property type="component" value="Unassembled WGS sequence"/>
</dbReference>
<dbReference type="InterPro" id="IPR013783">
    <property type="entry name" value="Ig-like_fold"/>
</dbReference>
<reference evidence="2 3" key="1">
    <citation type="journal article" date="2019" name="PLoS Biol.">
        <title>Sex chromosomes control vertical transmission of feminizing Wolbachia symbionts in an isopod.</title>
        <authorList>
            <person name="Becking T."/>
            <person name="Chebbi M.A."/>
            <person name="Giraud I."/>
            <person name="Moumen B."/>
            <person name="Laverre T."/>
            <person name="Caubet Y."/>
            <person name="Peccoud J."/>
            <person name="Gilbert C."/>
            <person name="Cordaux R."/>
        </authorList>
    </citation>
    <scope>NUCLEOTIDE SEQUENCE [LARGE SCALE GENOMIC DNA]</scope>
    <source>
        <strain evidence="2">ANa2</strain>
        <tissue evidence="2">Whole body excluding digestive tract and cuticle</tissue>
    </source>
</reference>
<evidence type="ECO:0000313" key="3">
    <source>
        <dbReference type="Proteomes" id="UP000326759"/>
    </source>
</evidence>
<dbReference type="PANTHER" id="PTHR23279:SF36">
    <property type="entry name" value="DEFECTIVE PROBOSCIS EXTENSION RESPONSE 9, ISOFORM A"/>
    <property type="match status" value="1"/>
</dbReference>
<accession>A0A5N5SSX3</accession>